<name>A0AAU8FGK7_9BACT</name>
<gene>
    <name evidence="2" type="ORF">ABV298_22135</name>
</gene>
<organism evidence="2">
    <name type="scientific">Dyadobacter sp. 676</name>
    <dbReference type="NCBI Taxonomy" id="3088362"/>
    <lineage>
        <taxon>Bacteria</taxon>
        <taxon>Pseudomonadati</taxon>
        <taxon>Bacteroidota</taxon>
        <taxon>Cytophagia</taxon>
        <taxon>Cytophagales</taxon>
        <taxon>Spirosomataceae</taxon>
        <taxon>Dyadobacter</taxon>
    </lineage>
</organism>
<evidence type="ECO:0000313" key="2">
    <source>
        <dbReference type="EMBL" id="XCH23012.1"/>
    </source>
</evidence>
<dbReference type="SUPFAM" id="SSF54427">
    <property type="entry name" value="NTF2-like"/>
    <property type="match status" value="1"/>
</dbReference>
<reference evidence="2" key="1">
    <citation type="submission" date="2024-06" db="EMBL/GenBank/DDBJ databases">
        <title>Sequencing and assembly of the genome of Dyadobacter sp. strain 676, a symbiont of Cyamopsis tetragonoloba.</title>
        <authorList>
            <person name="Guro P."/>
            <person name="Sazanova A."/>
            <person name="Kuznetsova I."/>
            <person name="Belimov A."/>
            <person name="Safronova V."/>
        </authorList>
    </citation>
    <scope>NUCLEOTIDE SEQUENCE</scope>
    <source>
        <strain evidence="2">676</strain>
    </source>
</reference>
<dbReference type="EMBL" id="CP159289">
    <property type="protein sequence ID" value="XCH23012.1"/>
    <property type="molecule type" value="Genomic_DNA"/>
</dbReference>
<dbReference type="Pfam" id="PF13577">
    <property type="entry name" value="SnoaL_4"/>
    <property type="match status" value="1"/>
</dbReference>
<feature type="domain" description="SnoaL-like" evidence="1">
    <location>
        <begin position="4"/>
        <end position="116"/>
    </location>
</feature>
<accession>A0AAU8FGK7</accession>
<dbReference type="InterPro" id="IPR032710">
    <property type="entry name" value="NTF2-like_dom_sf"/>
</dbReference>
<dbReference type="AlphaFoldDB" id="A0AAU8FGK7"/>
<sequence>MTTYSSIFRYADEHNWEGLANAFTEDVDFDYHSLSGQAAQTIKSAQITANWAAFLPKFKFTMHYLCNHFVEVNGLHATAFCYGQAIHQQPNDEIWTVYGKYYFRLTEADGRWKVSAIRYEHKYAQGNLNLP</sequence>
<dbReference type="InterPro" id="IPR037401">
    <property type="entry name" value="SnoaL-like"/>
</dbReference>
<evidence type="ECO:0000259" key="1">
    <source>
        <dbReference type="Pfam" id="PF13577"/>
    </source>
</evidence>
<proteinExistence type="predicted"/>
<dbReference type="RefSeq" id="WP_353718338.1">
    <property type="nucleotide sequence ID" value="NZ_CP159289.1"/>
</dbReference>
<dbReference type="Gene3D" id="3.10.450.50">
    <property type="match status" value="1"/>
</dbReference>
<protein>
    <submittedName>
        <fullName evidence="2">Nuclear transport factor 2 family protein</fullName>
    </submittedName>
</protein>